<evidence type="ECO:0000313" key="3">
    <source>
        <dbReference type="Proteomes" id="UP001138709"/>
    </source>
</evidence>
<dbReference type="InterPro" id="IPR007739">
    <property type="entry name" value="RgpF"/>
</dbReference>
<dbReference type="Pfam" id="PF05045">
    <property type="entry name" value="RgpF"/>
    <property type="match status" value="1"/>
</dbReference>
<organism evidence="2 3">
    <name type="scientific">Neoroseomonas eburnea</name>
    <dbReference type="NCBI Taxonomy" id="1346889"/>
    <lineage>
        <taxon>Bacteria</taxon>
        <taxon>Pseudomonadati</taxon>
        <taxon>Pseudomonadota</taxon>
        <taxon>Alphaproteobacteria</taxon>
        <taxon>Acetobacterales</taxon>
        <taxon>Acetobacteraceae</taxon>
        <taxon>Neoroseomonas</taxon>
    </lineage>
</organism>
<name>A0A9X9XCY8_9PROT</name>
<dbReference type="AlphaFoldDB" id="A0A9X9XCY8"/>
<feature type="compositionally biased region" description="Low complexity" evidence="1">
    <location>
        <begin position="160"/>
        <end position="171"/>
    </location>
</feature>
<evidence type="ECO:0000313" key="2">
    <source>
        <dbReference type="EMBL" id="MBR0681574.1"/>
    </source>
</evidence>
<feature type="region of interest" description="Disordered" evidence="1">
    <location>
        <begin position="139"/>
        <end position="175"/>
    </location>
</feature>
<evidence type="ECO:0000256" key="1">
    <source>
        <dbReference type="SAM" id="MobiDB-lite"/>
    </source>
</evidence>
<reference evidence="2" key="2">
    <citation type="journal article" date="2021" name="Syst. Appl. Microbiol.">
        <title>Roseomonas hellenica sp. nov., isolated from roots of wild-growing Alkanna tinctoria.</title>
        <authorList>
            <person name="Rat A."/>
            <person name="Naranjo H.D."/>
            <person name="Lebbe L."/>
            <person name="Cnockaert M."/>
            <person name="Krigas N."/>
            <person name="Grigoriadou K."/>
            <person name="Maloupa E."/>
            <person name="Willems A."/>
        </authorList>
    </citation>
    <scope>NUCLEOTIDE SEQUENCE</scope>
    <source>
        <strain evidence="2">LMG 31228</strain>
    </source>
</reference>
<keyword evidence="3" id="KW-1185">Reference proteome</keyword>
<reference evidence="2" key="1">
    <citation type="submission" date="2020-01" db="EMBL/GenBank/DDBJ databases">
        <authorList>
            <person name="Rat A."/>
        </authorList>
    </citation>
    <scope>NUCLEOTIDE SEQUENCE</scope>
    <source>
        <strain evidence="2">LMG 31228</strain>
    </source>
</reference>
<dbReference type="EMBL" id="JAAEDL010000012">
    <property type="protein sequence ID" value="MBR0681574.1"/>
    <property type="molecule type" value="Genomic_DNA"/>
</dbReference>
<comment type="caution">
    <text evidence="2">The sequence shown here is derived from an EMBL/GenBank/DDBJ whole genome shotgun (WGS) entry which is preliminary data.</text>
</comment>
<accession>A0A9X9XCY8</accession>
<gene>
    <name evidence="2" type="ORF">GXW74_13845</name>
</gene>
<sequence>MVKPEVLALLRPDGDAAAGDVEVTAFSLLGQTDTALRVLVDLRALAPEDARRLAVRLADLYALPGAPPLEIALPDEPAPRDPGSALLCRLPAGIALEAFAIAALREDAGGEGLRLTSRRPEGRARGDWLEAWLAPRAAEADEGQARSSPRRAREWRAPARAEATPRPASAPQPAETVGPAAEIVRPPPMPPELLGGLALPLAYPIRARSWPRIAVLIHLHYAELGPEFREHLRHMPGPADLYVTTDTQAKRAALQTCFGGWHGGSVEIRVVPNRGRDVAPRIVGLAEVHRRYDLCLHLHGKRSTHWARGEEWRRDLLATLLGSPGMVAGTVEAFARWPRLGIILPRTWPPLQSAIDWGWDFLRARALAARMNIDVSADQVLDFPAGSMFWSRGDALRPLLDLDLKVTDFEAEDGLPNGSLAHAIERLMLHVCEKAGYHWLRIGDPRRSVPGSLRAARSPAELDEIVATNVLRLTDPVLNPPARPARATAAPRLRFQPDRTSPPRLTLLARDIAGRSHDVHDRALPLLARMSLAAGEDLRIRIAAEGGIDRASLPAELAEAEVMDVSAIGLAAALPLARDDVLLATCWRSAAAALHLREMQADHHGLPAPPAWFLPDGQDAPEEFRRAVEARAGDFLVLSHPSCSRTRSFPDRVALPPIWDPQLPLPAGEWSTEEQPLLLVDWRPSLDPALRDAVQRLLEGWASCDPIAASRWRLLGLGEAGQDIILPGGALLHCRALPAGAERAALLRRGRAGILPPWGQVPGRLGGEMAAYGLNLLGTECWPADAPALRDALASVLQSPRRMGRASDRPPPPFVTMRELDSLAGALVRRVLFPNGTREADLRAAARMAPSSPHAMTEEMEITMHGSMA</sequence>
<dbReference type="Proteomes" id="UP001138709">
    <property type="component" value="Unassembled WGS sequence"/>
</dbReference>
<proteinExistence type="predicted"/>
<evidence type="ECO:0008006" key="4">
    <source>
        <dbReference type="Google" id="ProtNLM"/>
    </source>
</evidence>
<dbReference type="RefSeq" id="WP_211847102.1">
    <property type="nucleotide sequence ID" value="NZ_JAAEDL010000012.1"/>
</dbReference>
<protein>
    <recommendedName>
        <fullName evidence="4">Rhamnan synthesis protein F</fullName>
    </recommendedName>
</protein>